<keyword evidence="4 6" id="KW-0689">Ribosomal protein</keyword>
<evidence type="ECO:0000259" key="9">
    <source>
        <dbReference type="Pfam" id="PF00347"/>
    </source>
</evidence>
<organism evidence="10 11">
    <name type="scientific">Oceanibaculum indicum</name>
    <dbReference type="NCBI Taxonomy" id="526216"/>
    <lineage>
        <taxon>Bacteria</taxon>
        <taxon>Pseudomonadati</taxon>
        <taxon>Pseudomonadota</taxon>
        <taxon>Alphaproteobacteria</taxon>
        <taxon>Rhodospirillales</taxon>
        <taxon>Oceanibaculaceae</taxon>
        <taxon>Oceanibaculum</taxon>
    </lineage>
</organism>
<dbReference type="GO" id="GO:0002181">
    <property type="term" value="P:cytoplasmic translation"/>
    <property type="evidence" value="ECO:0007669"/>
    <property type="project" value="TreeGrafter"/>
</dbReference>
<dbReference type="SUPFAM" id="SSF56053">
    <property type="entry name" value="Ribosomal protein L6"/>
    <property type="match status" value="2"/>
</dbReference>
<gene>
    <name evidence="6" type="primary">rplF</name>
    <name evidence="10" type="ORF">BCL74_1741</name>
</gene>
<evidence type="ECO:0000256" key="2">
    <source>
        <dbReference type="ARBA" id="ARBA00022730"/>
    </source>
</evidence>
<dbReference type="PRINTS" id="PR00059">
    <property type="entry name" value="RIBOSOMALL6"/>
</dbReference>
<protein>
    <recommendedName>
        <fullName evidence="6">Large ribosomal subunit protein uL6</fullName>
    </recommendedName>
</protein>
<keyword evidence="5 6" id="KW-0687">Ribonucleoprotein</keyword>
<dbReference type="PANTHER" id="PTHR11655">
    <property type="entry name" value="60S/50S RIBOSOMAL PROTEIN L6/L9"/>
    <property type="match status" value="1"/>
</dbReference>
<dbReference type="InterPro" id="IPR019906">
    <property type="entry name" value="Ribosomal_uL6_bac-type"/>
</dbReference>
<evidence type="ECO:0000256" key="8">
    <source>
        <dbReference type="RuleBase" id="RU003870"/>
    </source>
</evidence>
<dbReference type="Pfam" id="PF00347">
    <property type="entry name" value="Ribosomal_L6"/>
    <property type="match status" value="2"/>
</dbReference>
<sequence>MSRVGKNPVSVPSGVEVKVADGTITTKGKLGQLSVPYVTNLVSVSVTDGSVDVKPANDSKESRSLWGTTRNLVRNMVVGVSEGWTKKLEITGVGYRAAVEGKDLVLSLGFSHPVRHPIPEGIKIVCPAPTQVEISGADKQLVGQVASEIRAYRGPEPYKGKGVRYADEVILRKEGKKK</sequence>
<comment type="function">
    <text evidence="6 8">This protein binds to the 23S rRNA, and is important in its secondary structure. It is located near the subunit interface in the base of the L7/L12 stalk, and near the tRNA binding site of the peptidyltransferase center.</text>
</comment>
<dbReference type="OrthoDB" id="9805007at2"/>
<keyword evidence="3 6" id="KW-0694">RNA-binding</keyword>
<dbReference type="InterPro" id="IPR020040">
    <property type="entry name" value="Ribosomal_uL6_a/b-dom"/>
</dbReference>
<feature type="domain" description="Large ribosomal subunit protein uL6 alpha-beta" evidence="9">
    <location>
        <begin position="11"/>
        <end position="83"/>
    </location>
</feature>
<dbReference type="NCBIfam" id="TIGR03654">
    <property type="entry name" value="L6_bact"/>
    <property type="match status" value="1"/>
</dbReference>
<dbReference type="EMBL" id="RBIG01000001">
    <property type="protein sequence ID" value="RKQ73948.1"/>
    <property type="molecule type" value="Genomic_DNA"/>
</dbReference>
<dbReference type="FunFam" id="3.90.930.12:FF:000001">
    <property type="entry name" value="50S ribosomal protein L6"/>
    <property type="match status" value="1"/>
</dbReference>
<dbReference type="PIRSF" id="PIRSF002162">
    <property type="entry name" value="Ribosomal_L6"/>
    <property type="match status" value="1"/>
</dbReference>
<dbReference type="FunFam" id="3.90.930.12:FF:000002">
    <property type="entry name" value="50S ribosomal protein L6"/>
    <property type="match status" value="1"/>
</dbReference>
<name>A0A420WSA5_9PROT</name>
<dbReference type="GO" id="GO:0019843">
    <property type="term" value="F:rRNA binding"/>
    <property type="evidence" value="ECO:0007669"/>
    <property type="project" value="UniProtKB-UniRule"/>
</dbReference>
<dbReference type="Gene3D" id="3.90.930.12">
    <property type="entry name" value="Ribosomal protein L6, alpha-beta domain"/>
    <property type="match status" value="2"/>
</dbReference>
<evidence type="ECO:0000313" key="11">
    <source>
        <dbReference type="Proteomes" id="UP000277424"/>
    </source>
</evidence>
<comment type="similarity">
    <text evidence="1 6 7">Belongs to the universal ribosomal protein uL6 family.</text>
</comment>
<evidence type="ECO:0000256" key="1">
    <source>
        <dbReference type="ARBA" id="ARBA00009356"/>
    </source>
</evidence>
<reference evidence="10 11" key="1">
    <citation type="submission" date="2018-10" db="EMBL/GenBank/DDBJ databases">
        <title>Comparative analysis of microorganisms from saline springs in Andes Mountain Range, Colombia.</title>
        <authorList>
            <person name="Rubin E."/>
        </authorList>
    </citation>
    <scope>NUCLEOTIDE SEQUENCE [LARGE SCALE GENOMIC DNA]</scope>
    <source>
        <strain evidence="10 11">USBA 36</strain>
    </source>
</reference>
<evidence type="ECO:0000256" key="7">
    <source>
        <dbReference type="RuleBase" id="RU003869"/>
    </source>
</evidence>
<dbReference type="RefSeq" id="WP_008945174.1">
    <property type="nucleotide sequence ID" value="NZ_RBIG01000001.1"/>
</dbReference>
<dbReference type="PANTHER" id="PTHR11655:SF14">
    <property type="entry name" value="LARGE RIBOSOMAL SUBUNIT PROTEIN UL6M"/>
    <property type="match status" value="1"/>
</dbReference>
<dbReference type="Proteomes" id="UP000277424">
    <property type="component" value="Unassembled WGS sequence"/>
</dbReference>
<evidence type="ECO:0000256" key="5">
    <source>
        <dbReference type="ARBA" id="ARBA00023274"/>
    </source>
</evidence>
<proteinExistence type="inferred from homology"/>
<evidence type="ECO:0000256" key="6">
    <source>
        <dbReference type="HAMAP-Rule" id="MF_01365"/>
    </source>
</evidence>
<evidence type="ECO:0000256" key="4">
    <source>
        <dbReference type="ARBA" id="ARBA00022980"/>
    </source>
</evidence>
<comment type="subunit">
    <text evidence="6">Part of the 50S ribosomal subunit.</text>
</comment>
<dbReference type="PROSITE" id="PS00525">
    <property type="entry name" value="RIBOSOMAL_L6_1"/>
    <property type="match status" value="1"/>
</dbReference>
<dbReference type="AlphaFoldDB" id="A0A420WSA5"/>
<keyword evidence="2 6" id="KW-0699">rRNA-binding</keyword>
<dbReference type="InterPro" id="IPR000702">
    <property type="entry name" value="Ribosomal_uL6-like"/>
</dbReference>
<evidence type="ECO:0000313" key="10">
    <source>
        <dbReference type="EMBL" id="RKQ73948.1"/>
    </source>
</evidence>
<feature type="domain" description="Large ribosomal subunit protein uL6 alpha-beta" evidence="9">
    <location>
        <begin position="92"/>
        <end position="165"/>
    </location>
</feature>
<dbReference type="GO" id="GO:0022625">
    <property type="term" value="C:cytosolic large ribosomal subunit"/>
    <property type="evidence" value="ECO:0007669"/>
    <property type="project" value="UniProtKB-UniRule"/>
</dbReference>
<comment type="caution">
    <text evidence="10">The sequence shown here is derived from an EMBL/GenBank/DDBJ whole genome shotgun (WGS) entry which is preliminary data.</text>
</comment>
<evidence type="ECO:0000256" key="3">
    <source>
        <dbReference type="ARBA" id="ARBA00022884"/>
    </source>
</evidence>
<dbReference type="GO" id="GO:0003735">
    <property type="term" value="F:structural constituent of ribosome"/>
    <property type="evidence" value="ECO:0007669"/>
    <property type="project" value="UniProtKB-UniRule"/>
</dbReference>
<dbReference type="InterPro" id="IPR002358">
    <property type="entry name" value="Ribosomal_uL6_CS"/>
</dbReference>
<accession>A0A420WSA5</accession>
<dbReference type="HAMAP" id="MF_01365_B">
    <property type="entry name" value="Ribosomal_uL6_B"/>
    <property type="match status" value="1"/>
</dbReference>
<dbReference type="InterPro" id="IPR036789">
    <property type="entry name" value="Ribosomal_uL6-like_a/b-dom_sf"/>
</dbReference>